<evidence type="ECO:0000313" key="1">
    <source>
        <dbReference type="EMBL" id="KAH6947885.1"/>
    </source>
</evidence>
<reference evidence="1" key="1">
    <citation type="submission" date="2020-05" db="EMBL/GenBank/DDBJ databases">
        <title>Large-scale comparative analyses of tick genomes elucidate their genetic diversity and vector capacities.</title>
        <authorList>
            <person name="Jia N."/>
            <person name="Wang J."/>
            <person name="Shi W."/>
            <person name="Du L."/>
            <person name="Sun Y."/>
            <person name="Zhan W."/>
            <person name="Jiang J."/>
            <person name="Wang Q."/>
            <person name="Zhang B."/>
            <person name="Ji P."/>
            <person name="Sakyi L.B."/>
            <person name="Cui X."/>
            <person name="Yuan T."/>
            <person name="Jiang B."/>
            <person name="Yang W."/>
            <person name="Lam T.T.-Y."/>
            <person name="Chang Q."/>
            <person name="Ding S."/>
            <person name="Wang X."/>
            <person name="Zhu J."/>
            <person name="Ruan X."/>
            <person name="Zhao L."/>
            <person name="Wei J."/>
            <person name="Que T."/>
            <person name="Du C."/>
            <person name="Cheng J."/>
            <person name="Dai P."/>
            <person name="Han X."/>
            <person name="Huang E."/>
            <person name="Gao Y."/>
            <person name="Liu J."/>
            <person name="Shao H."/>
            <person name="Ye R."/>
            <person name="Li L."/>
            <person name="Wei W."/>
            <person name="Wang X."/>
            <person name="Wang C."/>
            <person name="Yang T."/>
            <person name="Huo Q."/>
            <person name="Li W."/>
            <person name="Guo W."/>
            <person name="Chen H."/>
            <person name="Zhou L."/>
            <person name="Ni X."/>
            <person name="Tian J."/>
            <person name="Zhou Y."/>
            <person name="Sheng Y."/>
            <person name="Liu T."/>
            <person name="Pan Y."/>
            <person name="Xia L."/>
            <person name="Li J."/>
            <person name="Zhao F."/>
            <person name="Cao W."/>
        </authorList>
    </citation>
    <scope>NUCLEOTIDE SEQUENCE</scope>
    <source>
        <strain evidence="1">Hyas-2018</strain>
    </source>
</reference>
<name>A0ACB7TLF0_HYAAI</name>
<dbReference type="EMBL" id="CM023481">
    <property type="protein sequence ID" value="KAH6947885.1"/>
    <property type="molecule type" value="Genomic_DNA"/>
</dbReference>
<proteinExistence type="predicted"/>
<organism evidence="1 2">
    <name type="scientific">Hyalomma asiaticum</name>
    <name type="common">Tick</name>
    <dbReference type="NCBI Taxonomy" id="266040"/>
    <lineage>
        <taxon>Eukaryota</taxon>
        <taxon>Metazoa</taxon>
        <taxon>Ecdysozoa</taxon>
        <taxon>Arthropoda</taxon>
        <taxon>Chelicerata</taxon>
        <taxon>Arachnida</taxon>
        <taxon>Acari</taxon>
        <taxon>Parasitiformes</taxon>
        <taxon>Ixodida</taxon>
        <taxon>Ixodoidea</taxon>
        <taxon>Ixodidae</taxon>
        <taxon>Hyalomminae</taxon>
        <taxon>Hyalomma</taxon>
    </lineage>
</organism>
<evidence type="ECO:0000313" key="2">
    <source>
        <dbReference type="Proteomes" id="UP000821845"/>
    </source>
</evidence>
<accession>A0ACB7TLF0</accession>
<comment type="caution">
    <text evidence="1">The sequence shown here is derived from an EMBL/GenBank/DDBJ whole genome shotgun (WGS) entry which is preliminary data.</text>
</comment>
<dbReference type="Proteomes" id="UP000821845">
    <property type="component" value="Chromosome 1"/>
</dbReference>
<protein>
    <submittedName>
        <fullName evidence="1">Uncharacterized protein</fullName>
    </submittedName>
</protein>
<sequence>MEAGKPIDLLHRCAGQLAFSRRRYRRARRGPHASGPRAEVPPERIGCARTHAVRDHRPQMAPAAIGGGAQLSASKKEGFAAIYIQPRFFSVSCLGTPVKFTAAEQIRADSSRKGA</sequence>
<gene>
    <name evidence="1" type="ORF">HPB50_021970</name>
</gene>
<keyword evidence="2" id="KW-1185">Reference proteome</keyword>